<feature type="compositionally biased region" description="Basic and acidic residues" evidence="6">
    <location>
        <begin position="1256"/>
        <end position="1267"/>
    </location>
</feature>
<dbReference type="PANTHER" id="PTHR15746:SF22">
    <property type="entry name" value="RAB11 FAMILY-INTERACTING PROTEIN 1"/>
    <property type="match status" value="1"/>
</dbReference>
<name>A0A8C9RIC4_SCLFO</name>
<dbReference type="InterPro" id="IPR037245">
    <property type="entry name" value="FIP-RBD_C_sf"/>
</dbReference>
<dbReference type="GO" id="GO:0045055">
    <property type="term" value="P:regulated exocytosis"/>
    <property type="evidence" value="ECO:0007669"/>
    <property type="project" value="TreeGrafter"/>
</dbReference>
<dbReference type="GeneTree" id="ENSGT00940000165511"/>
<feature type="compositionally biased region" description="Low complexity" evidence="6">
    <location>
        <begin position="572"/>
        <end position="584"/>
    </location>
</feature>
<feature type="compositionally biased region" description="Polar residues" evidence="6">
    <location>
        <begin position="234"/>
        <end position="244"/>
    </location>
</feature>
<feature type="domain" description="FIP-RBD" evidence="8">
    <location>
        <begin position="1271"/>
        <end position="1333"/>
    </location>
</feature>
<feature type="region of interest" description="Disordered" evidence="6">
    <location>
        <begin position="386"/>
        <end position="679"/>
    </location>
</feature>
<protein>
    <submittedName>
        <fullName evidence="9">Rab11 family-interacting protein 1-like</fullName>
    </submittedName>
</protein>
<dbReference type="CDD" id="cd08682">
    <property type="entry name" value="C2_Rab11-FIP_classI"/>
    <property type="match status" value="1"/>
</dbReference>
<dbReference type="PROSITE" id="PS51511">
    <property type="entry name" value="FIP_RBD"/>
    <property type="match status" value="1"/>
</dbReference>
<feature type="domain" description="C2" evidence="7">
    <location>
        <begin position="1"/>
        <end position="120"/>
    </location>
</feature>
<dbReference type="Ensembl" id="ENSSFOT00015017134.2">
    <property type="protein sequence ID" value="ENSSFOP00015016944.2"/>
    <property type="gene ID" value="ENSSFOG00015010911.2"/>
</dbReference>
<dbReference type="RefSeq" id="XP_018599653.2">
    <property type="nucleotide sequence ID" value="XM_018744137.2"/>
</dbReference>
<feature type="region of interest" description="Disordered" evidence="6">
    <location>
        <begin position="1205"/>
        <end position="1282"/>
    </location>
</feature>
<evidence type="ECO:0000256" key="5">
    <source>
        <dbReference type="ARBA" id="ARBA00022927"/>
    </source>
</evidence>
<evidence type="ECO:0000256" key="1">
    <source>
        <dbReference type="ARBA" id="ARBA00004172"/>
    </source>
</evidence>
<feature type="compositionally biased region" description="Polar residues" evidence="6">
    <location>
        <begin position="1272"/>
        <end position="1282"/>
    </location>
</feature>
<feature type="compositionally biased region" description="Basic and acidic residues" evidence="6">
    <location>
        <begin position="460"/>
        <end position="480"/>
    </location>
</feature>
<reference evidence="9" key="2">
    <citation type="submission" date="2025-08" db="UniProtKB">
        <authorList>
            <consortium name="Ensembl"/>
        </authorList>
    </citation>
    <scope>IDENTIFICATION</scope>
</reference>
<evidence type="ECO:0000259" key="8">
    <source>
        <dbReference type="PROSITE" id="PS51511"/>
    </source>
</evidence>
<dbReference type="Pfam" id="PF00168">
    <property type="entry name" value="C2"/>
    <property type="match status" value="1"/>
</dbReference>
<organism evidence="9 10">
    <name type="scientific">Scleropages formosus</name>
    <name type="common">Asian bonytongue</name>
    <name type="synonym">Osteoglossum formosum</name>
    <dbReference type="NCBI Taxonomy" id="113540"/>
    <lineage>
        <taxon>Eukaryota</taxon>
        <taxon>Metazoa</taxon>
        <taxon>Chordata</taxon>
        <taxon>Craniata</taxon>
        <taxon>Vertebrata</taxon>
        <taxon>Euteleostomi</taxon>
        <taxon>Actinopterygii</taxon>
        <taxon>Neopterygii</taxon>
        <taxon>Teleostei</taxon>
        <taxon>Osteoglossocephala</taxon>
        <taxon>Osteoglossomorpha</taxon>
        <taxon>Osteoglossiformes</taxon>
        <taxon>Osteoglossidae</taxon>
        <taxon>Scleropages</taxon>
    </lineage>
</organism>
<evidence type="ECO:0000313" key="10">
    <source>
        <dbReference type="Proteomes" id="UP000694397"/>
    </source>
</evidence>
<feature type="region of interest" description="Disordered" evidence="6">
    <location>
        <begin position="192"/>
        <end position="214"/>
    </location>
</feature>
<feature type="region of interest" description="Disordered" evidence="6">
    <location>
        <begin position="892"/>
        <end position="919"/>
    </location>
</feature>
<keyword evidence="5" id="KW-0653">Protein transport</keyword>
<dbReference type="GO" id="GO:0055037">
    <property type="term" value="C:recycling endosome"/>
    <property type="evidence" value="ECO:0007669"/>
    <property type="project" value="UniProtKB-SubCell"/>
</dbReference>
<dbReference type="PANTHER" id="PTHR15746">
    <property type="entry name" value="RAB11-RELATED"/>
    <property type="match status" value="1"/>
</dbReference>
<comment type="subcellular location">
    <subcellularLocation>
        <location evidence="1">Recycling endosome</location>
    </subcellularLocation>
</comment>
<dbReference type="GO" id="GO:0015031">
    <property type="term" value="P:protein transport"/>
    <property type="evidence" value="ECO:0007669"/>
    <property type="project" value="UniProtKB-KW"/>
</dbReference>
<dbReference type="RefSeq" id="XP_018599652.2">
    <property type="nucleotide sequence ID" value="XM_018744136.2"/>
</dbReference>
<feature type="region of interest" description="Disordered" evidence="6">
    <location>
        <begin position="747"/>
        <end position="826"/>
    </location>
</feature>
<keyword evidence="3" id="KW-0597">Phosphoprotein</keyword>
<dbReference type="InterPro" id="IPR035892">
    <property type="entry name" value="C2_domain_sf"/>
</dbReference>
<dbReference type="Pfam" id="PF09457">
    <property type="entry name" value="RBD-FIP"/>
    <property type="match status" value="1"/>
</dbReference>
<sequence length="1340" mass="146947">MSLAEQSEQWFPTSVQVTVFQARNLRAKGKNGTNDAYAIMQVAKDKFSTSVAEKSVAPVWKEEATFELPLFHAREPERRCTLYVIVMHRALVGLDKLLGQAVINLQELHGNKSRNKTEWFKLLDKNGKPDKDRGEVLLDIQFMRNNMTASMFDLSIKDKPRSRVGKLKDKIRGKKKDGFSDSASAIVPSVTQVMTDSDEEGSSQSGSPGTKKKSKLKLLFGSKSNLQRNISQSMSTLGTLPEKNSSLSGSRSSGLNVESPEAKNKFKFLTHKRTSSSDSKTSLGPFSLLGRSKQVTTEQSNICINGSHVYVEEPELKGSTLSLASSTQGSLEDVRRIPERNPSDASVDSLKGLSLPSYRAESRRKALLEKDLRQVEEGQNVEVEKLKEEHVRLEQTKQEEEERQKLEEQKKKQEEERMQEEAKRAEERKQQEELKRREELKQQEELSMTGRLTSLLGIGRRKDEQPAVSQEEKHDSKEFAEASPAFSSTNPFEEIPLSPDSQNPFYENPQKGITSPQTPSSGFPTRTAKVSAVKPRLVVSLKAETNQGQLPSPPASTDPSIKSPFPSPPSLDSPLSSTRSESPLMFSNLHSSLAPPKARRSSSDSFNGSGENLAALESPVDLTGQKRRAPLPPGQLASSKHENPPPTYRGAMSMSTKTETSGSAAGKPSPVPRSLSAKTAMTSGYLSPVAEVAGTGHSEDLSSQHKQRPLLPPPDYDTVFPKRKHGVQGQFQWDKVVSEVNLKHKKYSSGECEMSVDSPDLSLQATQGLEQDGRSEPLGRRMENKNPGSISKEKSGASNKQPISPPKPTKVAPPKQTSDLSVKEGQNVKMTHPVMDKPDQFASRVFSVTTPKVQNSGVPFSKPQALVENESKVLNTSLDGINGKDLLSKEIPKSTEVSEDSVSSNNTFKEMPPVKPRQKLLPKDHVRNIQEEKLGISVALSSTPEVQDTKVLQKTPEKKDLSKANGLKDSSTTVTKDTGVLGAEKAISSSHFFAKTRTMPKQDFVRVETAEVSLKEEKLLEPDPFPSDVFLSNDPWALPVESESDLFGGGKKTEKMHDTRMTEDIDRIFGKCDAEPFANFDFGVSAKAPESSQHGPVLQMDISPNKKAPRADDAHGIQKSDLDFLGQHSGQDLMTPISAVREPNMEVDVQDPFSVDQQDGAVFQNQNDLFSSEAVSSIESPLATIGEVTNVGSGGKSLLQARVMPSETRSVTGQGSNGRGAVGKTGEPTSTPRRPHPVKPMSSMESHLSTGPLLGRDSKLVETHELNPGKTKVTSTSGSGPYSQLTQEELVMLVVKQQAELTKKDNKILELEEYIDNLLVRVIEEKPSILQSLSPSKKAF</sequence>
<feature type="compositionally biased region" description="Basic and acidic residues" evidence="6">
    <location>
        <begin position="332"/>
        <end position="342"/>
    </location>
</feature>
<keyword evidence="10" id="KW-1185">Reference proteome</keyword>
<dbReference type="GO" id="GO:0031267">
    <property type="term" value="F:small GTPase binding"/>
    <property type="evidence" value="ECO:0007669"/>
    <property type="project" value="InterPro"/>
</dbReference>
<dbReference type="Proteomes" id="UP000694397">
    <property type="component" value="Chromosome 12"/>
</dbReference>
<feature type="region of interest" description="Disordered" evidence="6">
    <location>
        <begin position="691"/>
        <end position="722"/>
    </location>
</feature>
<dbReference type="OrthoDB" id="8956628at2759"/>
<proteinExistence type="predicted"/>
<feature type="region of interest" description="Disordered" evidence="6">
    <location>
        <begin position="234"/>
        <end position="259"/>
    </location>
</feature>
<feature type="compositionally biased region" description="Polar residues" evidence="6">
    <location>
        <begin position="499"/>
        <end position="524"/>
    </location>
</feature>
<gene>
    <name evidence="9" type="primary">rab11fip1a</name>
</gene>
<feature type="compositionally biased region" description="Basic and acidic residues" evidence="6">
    <location>
        <begin position="771"/>
        <end position="784"/>
    </location>
</feature>
<feature type="compositionally biased region" description="Polar residues" evidence="6">
    <location>
        <begin position="653"/>
        <end position="663"/>
    </location>
</feature>
<feature type="compositionally biased region" description="Low complexity" evidence="6">
    <location>
        <begin position="245"/>
        <end position="255"/>
    </location>
</feature>
<dbReference type="GeneID" id="108929534"/>
<evidence type="ECO:0000313" key="9">
    <source>
        <dbReference type="Ensembl" id="ENSSFOP00015016944.2"/>
    </source>
</evidence>
<accession>A0A8C9RIC4</accession>
<dbReference type="InterPro" id="IPR037789">
    <property type="entry name" value="FIP_classI"/>
</dbReference>
<keyword evidence="4" id="KW-0967">Endosome</keyword>
<dbReference type="RefSeq" id="XP_018599651.2">
    <property type="nucleotide sequence ID" value="XM_018744135.2"/>
</dbReference>
<dbReference type="InterPro" id="IPR000008">
    <property type="entry name" value="C2_dom"/>
</dbReference>
<feature type="region of interest" description="Disordered" evidence="6">
    <location>
        <begin position="324"/>
        <end position="350"/>
    </location>
</feature>
<feature type="region of interest" description="Disordered" evidence="6">
    <location>
        <begin position="946"/>
        <end position="972"/>
    </location>
</feature>
<evidence type="ECO:0000256" key="4">
    <source>
        <dbReference type="ARBA" id="ARBA00022753"/>
    </source>
</evidence>
<reference evidence="9" key="3">
    <citation type="submission" date="2025-09" db="UniProtKB">
        <authorList>
            <consortium name="Ensembl"/>
        </authorList>
    </citation>
    <scope>IDENTIFICATION</scope>
</reference>
<dbReference type="PROSITE" id="PS50004">
    <property type="entry name" value="C2"/>
    <property type="match status" value="1"/>
</dbReference>
<evidence type="ECO:0000256" key="6">
    <source>
        <dbReference type="SAM" id="MobiDB-lite"/>
    </source>
</evidence>
<feature type="compositionally biased region" description="Basic and acidic residues" evidence="6">
    <location>
        <begin position="386"/>
        <end position="444"/>
    </location>
</feature>
<dbReference type="SUPFAM" id="SSF49562">
    <property type="entry name" value="C2 domain (Calcium/lipid-binding domain, CaLB)"/>
    <property type="match status" value="1"/>
</dbReference>
<dbReference type="FunFam" id="2.60.40.150:FF:000070">
    <property type="entry name" value="rab11 family-interacting protein 2 isoform X1"/>
    <property type="match status" value="1"/>
</dbReference>
<reference evidence="9 10" key="1">
    <citation type="submission" date="2019-04" db="EMBL/GenBank/DDBJ databases">
        <authorList>
            <consortium name="Wellcome Sanger Institute Data Sharing"/>
        </authorList>
    </citation>
    <scope>NUCLEOTIDE SEQUENCE [LARGE SCALE GENOMIC DNA]</scope>
</reference>
<dbReference type="RefSeq" id="XP_018599650.2">
    <property type="nucleotide sequence ID" value="XM_018744134.2"/>
</dbReference>
<dbReference type="InterPro" id="IPR019018">
    <property type="entry name" value="Rab-bd_FIP-RBD"/>
</dbReference>
<evidence type="ECO:0000256" key="2">
    <source>
        <dbReference type="ARBA" id="ARBA00022448"/>
    </source>
</evidence>
<dbReference type="SUPFAM" id="SSF144270">
    <property type="entry name" value="Eferin C-derminal domain-like"/>
    <property type="match status" value="1"/>
</dbReference>
<evidence type="ECO:0000256" key="3">
    <source>
        <dbReference type="ARBA" id="ARBA00022553"/>
    </source>
</evidence>
<dbReference type="Gene3D" id="1.20.5.2440">
    <property type="match status" value="1"/>
</dbReference>
<dbReference type="SMART" id="SM00239">
    <property type="entry name" value="C2"/>
    <property type="match status" value="1"/>
</dbReference>
<evidence type="ECO:0000259" key="7">
    <source>
        <dbReference type="PROSITE" id="PS50004"/>
    </source>
</evidence>
<keyword evidence="2" id="KW-0813">Transport</keyword>
<dbReference type="Gene3D" id="2.60.40.150">
    <property type="entry name" value="C2 domain"/>
    <property type="match status" value="1"/>
</dbReference>